<evidence type="ECO:0000313" key="1">
    <source>
        <dbReference type="EMBL" id="SVB32095.1"/>
    </source>
</evidence>
<sequence>QRCVFRAVWCRRSAWPIPGGHCNERSRSRWLPVVASCSCRDLCVVCALSSIYPRV</sequence>
<feature type="non-terminal residue" evidence="1">
    <location>
        <position position="55"/>
    </location>
</feature>
<gene>
    <name evidence="1" type="ORF">METZ01_LOCUS184949</name>
</gene>
<name>A0A382D1A2_9ZZZZ</name>
<accession>A0A382D1A2</accession>
<reference evidence="1" key="1">
    <citation type="submission" date="2018-05" db="EMBL/GenBank/DDBJ databases">
        <authorList>
            <person name="Lanie J.A."/>
            <person name="Ng W.-L."/>
            <person name="Kazmierczak K.M."/>
            <person name="Andrzejewski T.M."/>
            <person name="Davidsen T.M."/>
            <person name="Wayne K.J."/>
            <person name="Tettelin H."/>
            <person name="Glass J.I."/>
            <person name="Rusch D."/>
            <person name="Podicherti R."/>
            <person name="Tsui H.-C.T."/>
            <person name="Winkler M.E."/>
        </authorList>
    </citation>
    <scope>NUCLEOTIDE SEQUENCE</scope>
</reference>
<dbReference type="AlphaFoldDB" id="A0A382D1A2"/>
<organism evidence="1">
    <name type="scientific">marine metagenome</name>
    <dbReference type="NCBI Taxonomy" id="408172"/>
    <lineage>
        <taxon>unclassified sequences</taxon>
        <taxon>metagenomes</taxon>
        <taxon>ecological metagenomes</taxon>
    </lineage>
</organism>
<proteinExistence type="predicted"/>
<protein>
    <submittedName>
        <fullName evidence="1">Uncharacterized protein</fullName>
    </submittedName>
</protein>
<feature type="non-terminal residue" evidence="1">
    <location>
        <position position="1"/>
    </location>
</feature>
<dbReference type="EMBL" id="UINC01037107">
    <property type="protein sequence ID" value="SVB32095.1"/>
    <property type="molecule type" value="Genomic_DNA"/>
</dbReference>